<keyword evidence="1" id="KW-1015">Disulfide bond</keyword>
<dbReference type="PANTHER" id="PTHR24256">
    <property type="entry name" value="TRYPTASE-RELATED"/>
    <property type="match status" value="1"/>
</dbReference>
<evidence type="ECO:0000256" key="3">
    <source>
        <dbReference type="ARBA" id="ARBA00024195"/>
    </source>
</evidence>
<feature type="signal peptide" evidence="4">
    <location>
        <begin position="1"/>
        <end position="18"/>
    </location>
</feature>
<dbReference type="PROSITE" id="PS00135">
    <property type="entry name" value="TRYPSIN_SER"/>
    <property type="match status" value="1"/>
</dbReference>
<comment type="similarity">
    <text evidence="3">Belongs to the peptidase S1 family. CLIP subfamily.</text>
</comment>
<protein>
    <recommendedName>
        <fullName evidence="5">Peptidase S1 domain-containing protein</fullName>
    </recommendedName>
</protein>
<dbReference type="OrthoDB" id="6339452at2759"/>
<dbReference type="Proteomes" id="UP001153620">
    <property type="component" value="Chromosome 1"/>
</dbReference>
<name>A0A9N9RJC2_9DIPT</name>
<dbReference type="GO" id="GO:0004252">
    <property type="term" value="F:serine-type endopeptidase activity"/>
    <property type="evidence" value="ECO:0007669"/>
    <property type="project" value="InterPro"/>
</dbReference>
<reference evidence="6" key="2">
    <citation type="submission" date="2022-10" db="EMBL/GenBank/DDBJ databases">
        <authorList>
            <consortium name="ENA_rothamsted_submissions"/>
            <consortium name="culmorum"/>
            <person name="King R."/>
        </authorList>
    </citation>
    <scope>NUCLEOTIDE SEQUENCE</scope>
</reference>
<dbReference type="PRINTS" id="PR00722">
    <property type="entry name" value="CHYMOTRYPSIN"/>
</dbReference>
<dbReference type="InterPro" id="IPR001254">
    <property type="entry name" value="Trypsin_dom"/>
</dbReference>
<evidence type="ECO:0000313" key="6">
    <source>
        <dbReference type="EMBL" id="CAG9797975.1"/>
    </source>
</evidence>
<reference evidence="6" key="1">
    <citation type="submission" date="2022-01" db="EMBL/GenBank/DDBJ databases">
        <authorList>
            <person name="King R."/>
        </authorList>
    </citation>
    <scope>NUCLEOTIDE SEQUENCE</scope>
</reference>
<dbReference type="InterPro" id="IPR051487">
    <property type="entry name" value="Ser/Thr_Proteases_Immune/Dev"/>
</dbReference>
<organism evidence="6 7">
    <name type="scientific">Chironomus riparius</name>
    <dbReference type="NCBI Taxonomy" id="315576"/>
    <lineage>
        <taxon>Eukaryota</taxon>
        <taxon>Metazoa</taxon>
        <taxon>Ecdysozoa</taxon>
        <taxon>Arthropoda</taxon>
        <taxon>Hexapoda</taxon>
        <taxon>Insecta</taxon>
        <taxon>Pterygota</taxon>
        <taxon>Neoptera</taxon>
        <taxon>Endopterygota</taxon>
        <taxon>Diptera</taxon>
        <taxon>Nematocera</taxon>
        <taxon>Chironomoidea</taxon>
        <taxon>Chironomidae</taxon>
        <taxon>Chironominae</taxon>
        <taxon>Chironomus</taxon>
    </lineage>
</organism>
<feature type="chain" id="PRO_5040361590" description="Peptidase S1 domain-containing protein" evidence="4">
    <location>
        <begin position="19"/>
        <end position="385"/>
    </location>
</feature>
<feature type="domain" description="Peptidase S1" evidence="5">
    <location>
        <begin position="125"/>
        <end position="381"/>
    </location>
</feature>
<keyword evidence="7" id="KW-1185">Reference proteome</keyword>
<evidence type="ECO:0000256" key="4">
    <source>
        <dbReference type="SAM" id="SignalP"/>
    </source>
</evidence>
<evidence type="ECO:0000259" key="5">
    <source>
        <dbReference type="PROSITE" id="PS50240"/>
    </source>
</evidence>
<dbReference type="InterPro" id="IPR009003">
    <property type="entry name" value="Peptidase_S1_PA"/>
</dbReference>
<accession>A0A9N9RJC2</accession>
<dbReference type="InterPro" id="IPR033116">
    <property type="entry name" value="TRYPSIN_SER"/>
</dbReference>
<evidence type="ECO:0000256" key="1">
    <source>
        <dbReference type="ARBA" id="ARBA00023157"/>
    </source>
</evidence>
<sequence>MYTVIKIILIIIISSSIAYSLQEGSFCKTKNDENGVCKRYSDCPLILNKLRNREIGRSDVIDCNAYGVICCPVEIARIKGEISNRKCKEIESLTQTKIRVGVSILNPNGTLLTASRCKHKSVSLIVGGEEAYRYEFPHQALLGYMTGKGIQWACGGSLISSKYVLTGMKFLIYFSECNKLTSFLAAHCNYRRSLREIKFVKLGMLDRSQDDSDVFIYNVINKIIHPQYDRISFNNDIALLELDKDVKFSEYIYPICLPTRQHDEEKAIVTGLGTTGKGHAQSEKLLKVVLEKFSNRECQENVPQPIDKASMVCYGDNSDSKDACRGDSGGPIQVPNDDESHCTYKIIGVVSFGALNCGTPGIPSIFVNVYNYLSWIEDIIWKDEK</sequence>
<dbReference type="GO" id="GO:0006508">
    <property type="term" value="P:proteolysis"/>
    <property type="evidence" value="ECO:0007669"/>
    <property type="project" value="InterPro"/>
</dbReference>
<dbReference type="InterPro" id="IPR043504">
    <property type="entry name" value="Peptidase_S1_PA_chymotrypsin"/>
</dbReference>
<gene>
    <name evidence="6" type="ORF">CHIRRI_LOCUS960</name>
</gene>
<keyword evidence="2" id="KW-0325">Glycoprotein</keyword>
<dbReference type="PROSITE" id="PS50240">
    <property type="entry name" value="TRYPSIN_DOM"/>
    <property type="match status" value="1"/>
</dbReference>
<dbReference type="Gene3D" id="2.40.10.10">
    <property type="entry name" value="Trypsin-like serine proteases"/>
    <property type="match status" value="1"/>
</dbReference>
<dbReference type="EMBL" id="OU895877">
    <property type="protein sequence ID" value="CAG9797975.1"/>
    <property type="molecule type" value="Genomic_DNA"/>
</dbReference>
<dbReference type="SMART" id="SM00020">
    <property type="entry name" value="Tryp_SPc"/>
    <property type="match status" value="1"/>
</dbReference>
<dbReference type="AlphaFoldDB" id="A0A9N9RJC2"/>
<evidence type="ECO:0000313" key="7">
    <source>
        <dbReference type="Proteomes" id="UP001153620"/>
    </source>
</evidence>
<proteinExistence type="inferred from homology"/>
<keyword evidence="4" id="KW-0732">Signal</keyword>
<dbReference type="Pfam" id="PF00089">
    <property type="entry name" value="Trypsin"/>
    <property type="match status" value="2"/>
</dbReference>
<dbReference type="InterPro" id="IPR001314">
    <property type="entry name" value="Peptidase_S1A"/>
</dbReference>
<dbReference type="SUPFAM" id="SSF50494">
    <property type="entry name" value="Trypsin-like serine proteases"/>
    <property type="match status" value="1"/>
</dbReference>
<dbReference type="CDD" id="cd00190">
    <property type="entry name" value="Tryp_SPc"/>
    <property type="match status" value="1"/>
</dbReference>
<evidence type="ECO:0000256" key="2">
    <source>
        <dbReference type="ARBA" id="ARBA00023180"/>
    </source>
</evidence>